<reference evidence="1" key="1">
    <citation type="submission" date="2021-01" db="EMBL/GenBank/DDBJ databases">
        <title>Modified the classification status of verrucomicrobia.</title>
        <authorList>
            <person name="Feng X."/>
        </authorList>
    </citation>
    <scope>NUCLEOTIDE SEQUENCE</scope>
    <source>
        <strain evidence="1">JCM 18052</strain>
    </source>
</reference>
<name>A0A934V9C4_9BACT</name>
<sequence>MKNTKVKPTAREAAQKSTTLELDATRVAKLRAMLKVTKNGPIEPFLNDLLRSLVEDEPMTGSLFCTEPDECPVHKDRIPEIKEKIRRIIAGDKRLVGPEPVPCNTTVYEREMARLLTIAQIAGTGKNYILNSLLSKAMDEIESGRWSLEEGGAA</sequence>
<comment type="caution">
    <text evidence="1">The sequence shown here is derived from an EMBL/GenBank/DDBJ whole genome shotgun (WGS) entry which is preliminary data.</text>
</comment>
<evidence type="ECO:0000313" key="2">
    <source>
        <dbReference type="Proteomes" id="UP000600139"/>
    </source>
</evidence>
<dbReference type="EMBL" id="JAENIK010000004">
    <property type="protein sequence ID" value="MBK1814988.1"/>
    <property type="molecule type" value="Genomic_DNA"/>
</dbReference>
<dbReference type="AlphaFoldDB" id="A0A934V9C4"/>
<gene>
    <name evidence="1" type="ORF">JIN84_05140</name>
</gene>
<accession>A0A934V9C4</accession>
<dbReference type="RefSeq" id="WP_200349934.1">
    <property type="nucleotide sequence ID" value="NZ_BAABHZ010000010.1"/>
</dbReference>
<keyword evidence="2" id="KW-1185">Reference proteome</keyword>
<organism evidence="1 2">
    <name type="scientific">Luteolibacter yonseiensis</name>
    <dbReference type="NCBI Taxonomy" id="1144680"/>
    <lineage>
        <taxon>Bacteria</taxon>
        <taxon>Pseudomonadati</taxon>
        <taxon>Verrucomicrobiota</taxon>
        <taxon>Verrucomicrobiia</taxon>
        <taxon>Verrucomicrobiales</taxon>
        <taxon>Verrucomicrobiaceae</taxon>
        <taxon>Luteolibacter</taxon>
    </lineage>
</organism>
<dbReference type="Proteomes" id="UP000600139">
    <property type="component" value="Unassembled WGS sequence"/>
</dbReference>
<evidence type="ECO:0000313" key="1">
    <source>
        <dbReference type="EMBL" id="MBK1814988.1"/>
    </source>
</evidence>
<proteinExistence type="predicted"/>
<protein>
    <submittedName>
        <fullName evidence="1">Uncharacterized protein</fullName>
    </submittedName>
</protein>